<dbReference type="GO" id="GO:0004519">
    <property type="term" value="F:endonuclease activity"/>
    <property type="evidence" value="ECO:0007669"/>
    <property type="project" value="UniProtKB-KW"/>
</dbReference>
<sequence length="1405" mass="145693">MAATGLRAVTFVSLLLSLCDFTHAGGTDTRLIRRESLQDGRLRISAHGRQRQVPLIPGNAAPTAGPVASAAPAAPAAPTIAPTTAPTGPAVTALAVTTVPSVAPGAAKVHTVKTEVREVREVTEKTDEEEGEDEDGADRKDKEHKDQGEGKDEGKPKEEKVTQMPGWTIAAGGVLLAAGALGVYVWSRRPEPKLKQDKPRTSILSRRLRGSVELKIFYGIAALGLTQDLVPISSPCLSTCPSLSTLSPIAFSEGFSMVPHLELCAAPDSPNKRRSNMSAAEEKGARRSIREGSSSESERQKSRRSRTEASKNASQRGSLSRKDPEKSKGSKAANPDHAEVIATEGAAAKGGYKNRKQQATRAADAKKQTDETIVPLATDQPAAAEKPAEGTPPTPAASEETPAASPAVPDAAIPKNEEASAEGTPADTTTSRPSAYRSRKQNQPAAAEKPAEGTPPTPAASEETPAASPAVPDAAIPKNEEASAEGTPADTTTSRPSAYRSRKQNQPAAAEKPAEGTPPTPAASEETPAASPAAPDAATPKNGEASAEGTPADTTTARPSAYRSRKQNQPAAAEKPAEGTPPTPAASVETPAASPAAPDAATPKNGEASAEGTPADTTTARPSAYRSRKQNQPAAAEKPAEGTPPTSPASEETPAASPAVPDAATPKNEEASAEGTPADTTTARPSAYRSRKQNQPAAAEKPAEGTPPTPAASEETPAASPAVPDAATPKNGEASAEGTPADTTTARPSAYRSRKQNQPAAAEKPAEGTPPTPAASEETPAASPAVPDAATPKNGEASAEGTLADTTTARPNAATPKNGEASAEGTPADTTTARPSAYRSRKQNQPAAAEKPAEGTPPTSPVSEETPAASPAVPDAATPKNEEASAEGTPADTTTARPSAYRSRKQNQSSSGASSGPSATLVVGQATVNGGKVLLLPSQKRGRARTEAELKISELAAIRFQLIGAVGTADYGLTLPTGTTEKLGKPSGLKDTDELFAAGLARVSWKRDSLELGDRSFGSSTQRVPRSVTYGAMLEVESYGGNGGGAFLGLVREKSARIRPTLLGQTFVRTVTVDLRAPGEERLLLSTGAPSRGSAPAVPLVDLRPNGAPVRYYAVEATALRVAGQRLELTAPLIAVIDTGTTGLGLPSALFESYDQLRRNVAQEFGLQRAQEVDLLLRAEDGSELSLSMRPGRQKAYKQDRFDIVTALPEPSGMNAEASALWTGQGLSGAQPMKLRDGKFIAQAPSASIGWVQADRPVSRGDRFLVRLLPSGPGRLPCNGSVGLAPRGARLTERLTQDTAAYGTEGKLIPGDLVECRLADDGSGTVTWRVNGKEVASPASLNTGRNVYPTVDAYLQFKLHQFAAVVLGLLCFRNLNLGLVDLRRLEVKQSSFFEEFNLLVHFDPP</sequence>
<dbReference type="EMBL" id="CAMXCT030000387">
    <property type="protein sequence ID" value="CAL4765398.1"/>
    <property type="molecule type" value="Genomic_DNA"/>
</dbReference>
<reference evidence="5" key="2">
    <citation type="submission" date="2024-04" db="EMBL/GenBank/DDBJ databases">
        <authorList>
            <person name="Chen Y."/>
            <person name="Shah S."/>
            <person name="Dougan E. K."/>
            <person name="Thang M."/>
            <person name="Chan C."/>
        </authorList>
    </citation>
    <scope>NUCLEOTIDE SEQUENCE [LARGE SCALE GENOMIC DNA]</scope>
</reference>
<feature type="chain" id="PRO_5043269830" evidence="3">
    <location>
        <begin position="25"/>
        <end position="1405"/>
    </location>
</feature>
<keyword evidence="2" id="KW-1133">Transmembrane helix</keyword>
<feature type="compositionally biased region" description="Basic and acidic residues" evidence="1">
    <location>
        <begin position="320"/>
        <end position="339"/>
    </location>
</feature>
<keyword evidence="2" id="KW-0472">Membrane</keyword>
<feature type="compositionally biased region" description="Low complexity" evidence="1">
    <location>
        <begin position="591"/>
        <end position="603"/>
    </location>
</feature>
<feature type="compositionally biased region" description="Acidic residues" evidence="1">
    <location>
        <begin position="126"/>
        <end position="136"/>
    </location>
</feature>
<evidence type="ECO:0000256" key="3">
    <source>
        <dbReference type="SAM" id="SignalP"/>
    </source>
</evidence>
<dbReference type="Proteomes" id="UP001152797">
    <property type="component" value="Unassembled WGS sequence"/>
</dbReference>
<reference evidence="4" key="1">
    <citation type="submission" date="2022-10" db="EMBL/GenBank/DDBJ databases">
        <authorList>
            <person name="Chen Y."/>
            <person name="Dougan E. K."/>
            <person name="Chan C."/>
            <person name="Rhodes N."/>
            <person name="Thang M."/>
        </authorList>
    </citation>
    <scope>NUCLEOTIDE SEQUENCE</scope>
</reference>
<dbReference type="EMBL" id="CAMXCT010000387">
    <property type="protein sequence ID" value="CAI3978086.1"/>
    <property type="molecule type" value="Genomic_DNA"/>
</dbReference>
<keyword evidence="6" id="KW-0540">Nuclease</keyword>
<dbReference type="Gene3D" id="2.40.70.10">
    <property type="entry name" value="Acid Proteases"/>
    <property type="match status" value="1"/>
</dbReference>
<comment type="caution">
    <text evidence="4">The sequence shown here is derived from an EMBL/GenBank/DDBJ whole genome shotgun (WGS) entry which is preliminary data.</text>
</comment>
<protein>
    <submittedName>
        <fullName evidence="6">HNH endonuclease</fullName>
    </submittedName>
</protein>
<feature type="signal peptide" evidence="3">
    <location>
        <begin position="1"/>
        <end position="24"/>
    </location>
</feature>
<dbReference type="EMBL" id="CAMXCT020000387">
    <property type="protein sequence ID" value="CAL1131461.1"/>
    <property type="molecule type" value="Genomic_DNA"/>
</dbReference>
<evidence type="ECO:0000313" key="6">
    <source>
        <dbReference type="EMBL" id="CAL4765398.1"/>
    </source>
</evidence>
<feature type="region of interest" description="Disordered" evidence="1">
    <location>
        <begin position="265"/>
        <end position="919"/>
    </location>
</feature>
<evidence type="ECO:0000256" key="1">
    <source>
        <dbReference type="SAM" id="MobiDB-lite"/>
    </source>
</evidence>
<name>A0A9P1BU69_9DINO</name>
<evidence type="ECO:0000256" key="2">
    <source>
        <dbReference type="SAM" id="Phobius"/>
    </source>
</evidence>
<feature type="compositionally biased region" description="Low complexity" evidence="1">
    <location>
        <begin position="909"/>
        <end position="919"/>
    </location>
</feature>
<evidence type="ECO:0000313" key="4">
    <source>
        <dbReference type="EMBL" id="CAI3978086.1"/>
    </source>
</evidence>
<feature type="compositionally biased region" description="Low complexity" evidence="1">
    <location>
        <begin position="711"/>
        <end position="722"/>
    </location>
</feature>
<feature type="region of interest" description="Disordered" evidence="1">
    <location>
        <begin position="118"/>
        <end position="161"/>
    </location>
</feature>
<feature type="compositionally biased region" description="Low complexity" evidence="1">
    <location>
        <begin position="396"/>
        <end position="407"/>
    </location>
</feature>
<feature type="compositionally biased region" description="Low complexity" evidence="1">
    <location>
        <begin position="774"/>
        <end position="785"/>
    </location>
</feature>
<feature type="compositionally biased region" description="Low complexity" evidence="1">
    <location>
        <begin position="459"/>
        <end position="470"/>
    </location>
</feature>
<accession>A0A9P1BU69</accession>
<keyword evidence="7" id="KW-1185">Reference proteome</keyword>
<keyword evidence="6" id="KW-0378">Hydrolase</keyword>
<dbReference type="OrthoDB" id="422069at2759"/>
<feature type="compositionally biased region" description="Basic and acidic residues" evidence="1">
    <location>
        <begin position="137"/>
        <end position="161"/>
    </location>
</feature>
<evidence type="ECO:0000313" key="7">
    <source>
        <dbReference type="Proteomes" id="UP001152797"/>
    </source>
</evidence>
<keyword evidence="6" id="KW-0255">Endonuclease</keyword>
<feature type="compositionally biased region" description="Basic and acidic residues" evidence="1">
    <location>
        <begin position="280"/>
        <end position="290"/>
    </location>
</feature>
<feature type="transmembrane region" description="Helical" evidence="2">
    <location>
        <begin position="166"/>
        <end position="187"/>
    </location>
</feature>
<dbReference type="InterPro" id="IPR021109">
    <property type="entry name" value="Peptidase_aspartic_dom_sf"/>
</dbReference>
<keyword evidence="2" id="KW-0812">Transmembrane</keyword>
<gene>
    <name evidence="4" type="ORF">C1SCF055_LOCUS6169</name>
</gene>
<feature type="compositionally biased region" description="Low complexity" evidence="1">
    <location>
        <begin position="648"/>
        <end position="659"/>
    </location>
</feature>
<feature type="compositionally biased region" description="Low complexity" evidence="1">
    <location>
        <begin position="522"/>
        <end position="540"/>
    </location>
</feature>
<organism evidence="4">
    <name type="scientific">Cladocopium goreaui</name>
    <dbReference type="NCBI Taxonomy" id="2562237"/>
    <lineage>
        <taxon>Eukaryota</taxon>
        <taxon>Sar</taxon>
        <taxon>Alveolata</taxon>
        <taxon>Dinophyceae</taxon>
        <taxon>Suessiales</taxon>
        <taxon>Symbiodiniaceae</taxon>
        <taxon>Cladocopium</taxon>
    </lineage>
</organism>
<feature type="compositionally biased region" description="Basic and acidic residues" evidence="1">
    <location>
        <begin position="296"/>
        <end position="309"/>
    </location>
</feature>
<proteinExistence type="predicted"/>
<keyword evidence="3" id="KW-0732">Signal</keyword>
<evidence type="ECO:0000313" key="5">
    <source>
        <dbReference type="EMBL" id="CAL1131461.1"/>
    </source>
</evidence>